<evidence type="ECO:0000259" key="1">
    <source>
        <dbReference type="Pfam" id="PF01590"/>
    </source>
</evidence>
<sequence>MRNIIENRVDEFMEMLRYDKSQWGEFWKKMERRFSPILTNYVKKFSINVEGELFGLERRSLDRFYFDFKEYEKTNKGKISERIRKYSEELELSREDFIIFIAVFPGGKDWCVVEGKKENVIFVNAYNLWLKNELTNLHDAVYQAIIHFRHGESGGNYYNKENLFQSISEKIESLSRENVRNYMKRICEILYKNIPYYDWVGFYMVNDENLLELTEFVGEPTEHVKIPIGKGICGQAAALKQVFLVQDVSQESNYLSCSPKVNSEIVVPIFKDGKVIGEIDIDSHYKAPFDARDKLFLETICEVVGKLWK</sequence>
<keyword evidence="3" id="KW-1185">Reference proteome</keyword>
<proteinExistence type="predicted"/>
<evidence type="ECO:0000313" key="2">
    <source>
        <dbReference type="EMBL" id="QTA37382.1"/>
    </source>
</evidence>
<accession>A0ABX7S6Z6</accession>
<dbReference type="EMBL" id="CP071446">
    <property type="protein sequence ID" value="QTA37382.1"/>
    <property type="molecule type" value="Genomic_DNA"/>
</dbReference>
<evidence type="ECO:0000313" key="3">
    <source>
        <dbReference type="Proteomes" id="UP000671862"/>
    </source>
</evidence>
<name>A0ABX7S6Z6_9BACT</name>
<gene>
    <name evidence="2" type="ORF">JYK00_06475</name>
</gene>
<dbReference type="Proteomes" id="UP000671862">
    <property type="component" value="Chromosome"/>
</dbReference>
<dbReference type="SUPFAM" id="SSF55781">
    <property type="entry name" value="GAF domain-like"/>
    <property type="match status" value="1"/>
</dbReference>
<dbReference type="InterPro" id="IPR003018">
    <property type="entry name" value="GAF"/>
</dbReference>
<dbReference type="InterPro" id="IPR029016">
    <property type="entry name" value="GAF-like_dom_sf"/>
</dbReference>
<dbReference type="Pfam" id="PF01590">
    <property type="entry name" value="GAF"/>
    <property type="match status" value="1"/>
</dbReference>
<feature type="domain" description="GAF" evidence="1">
    <location>
        <begin position="187"/>
        <end position="305"/>
    </location>
</feature>
<organism evidence="2 3">
    <name type="scientific">Thermosipho ferrireducens</name>
    <dbReference type="NCBI Taxonomy" id="2571116"/>
    <lineage>
        <taxon>Bacteria</taxon>
        <taxon>Thermotogati</taxon>
        <taxon>Thermotogota</taxon>
        <taxon>Thermotogae</taxon>
        <taxon>Thermotogales</taxon>
        <taxon>Fervidobacteriaceae</taxon>
        <taxon>Thermosipho</taxon>
    </lineage>
</organism>
<protein>
    <submittedName>
        <fullName evidence="2">GAF domain-containing protein</fullName>
    </submittedName>
</protein>
<dbReference type="Gene3D" id="3.30.450.40">
    <property type="match status" value="1"/>
</dbReference>
<dbReference type="RefSeq" id="WP_207566107.1">
    <property type="nucleotide sequence ID" value="NZ_CP071446.1"/>
</dbReference>
<reference evidence="2 3" key="1">
    <citation type="submission" date="2021-03" db="EMBL/GenBank/DDBJ databases">
        <title>Thermosipho ferrireducens sp.nov., an anaerobic thermophilic iron-reducing bacterium isolated from a deep-sea hydrothermal sulfide deposits.</title>
        <authorList>
            <person name="Zeng X."/>
            <person name="Chen Y."/>
            <person name="Shao Z."/>
        </authorList>
    </citation>
    <scope>NUCLEOTIDE SEQUENCE [LARGE SCALE GENOMIC DNA]</scope>
    <source>
        <strain evidence="2 3">JL129W03</strain>
    </source>
</reference>